<dbReference type="AlphaFoldDB" id="A0A2S7KY29"/>
<sequence length="99" mass="11548">MSYSTEEIRIPTINTIKYLLEPIVKKLDHLSALFSISSSNNTVPKYYRNNDLKRLFGLSNNTIVKYRETGLLPYTKLGEIFLYEVKYIDLILKENSVKL</sequence>
<dbReference type="Proteomes" id="UP000239522">
    <property type="component" value="Unassembled WGS sequence"/>
</dbReference>
<reference evidence="1 2" key="1">
    <citation type="submission" date="2016-11" db="EMBL/GenBank/DDBJ databases">
        <title>Trade-off between light-utilization and light-protection in marine flavobacteria.</title>
        <authorList>
            <person name="Kumagai Y."/>
        </authorList>
    </citation>
    <scope>NUCLEOTIDE SEQUENCE [LARGE SCALE GENOMIC DNA]</scope>
    <source>
        <strain evidence="1 2">ATCC 700397</strain>
    </source>
</reference>
<keyword evidence="1" id="KW-0238">DNA-binding</keyword>
<evidence type="ECO:0000313" key="2">
    <source>
        <dbReference type="Proteomes" id="UP000239522"/>
    </source>
</evidence>
<dbReference type="GO" id="GO:0003677">
    <property type="term" value="F:DNA binding"/>
    <property type="evidence" value="ECO:0007669"/>
    <property type="project" value="UniProtKB-KW"/>
</dbReference>
<gene>
    <name evidence="1" type="ORF">BST83_10695</name>
</gene>
<proteinExistence type="predicted"/>
<organism evidence="1 2">
    <name type="scientific">Polaribacter filamentus</name>
    <dbReference type="NCBI Taxonomy" id="53483"/>
    <lineage>
        <taxon>Bacteria</taxon>
        <taxon>Pseudomonadati</taxon>
        <taxon>Bacteroidota</taxon>
        <taxon>Flavobacteriia</taxon>
        <taxon>Flavobacteriales</taxon>
        <taxon>Flavobacteriaceae</taxon>
    </lineage>
</organism>
<dbReference type="InterPro" id="IPR009061">
    <property type="entry name" value="DNA-bd_dom_put_sf"/>
</dbReference>
<accession>A0A2S7KY29</accession>
<dbReference type="SUPFAM" id="SSF46955">
    <property type="entry name" value="Putative DNA-binding domain"/>
    <property type="match status" value="1"/>
</dbReference>
<dbReference type="EMBL" id="MQUA01000013">
    <property type="protein sequence ID" value="PQB07575.1"/>
    <property type="molecule type" value="Genomic_DNA"/>
</dbReference>
<name>A0A2S7KY29_9FLAO</name>
<dbReference type="OrthoDB" id="1524679at2"/>
<comment type="caution">
    <text evidence="1">The sequence shown here is derived from an EMBL/GenBank/DDBJ whole genome shotgun (WGS) entry which is preliminary data.</text>
</comment>
<dbReference type="RefSeq" id="WP_104809784.1">
    <property type="nucleotide sequence ID" value="NZ_MQUA01000013.1"/>
</dbReference>
<protein>
    <submittedName>
        <fullName evidence="1">DNA-binding protein</fullName>
    </submittedName>
</protein>
<evidence type="ECO:0000313" key="1">
    <source>
        <dbReference type="EMBL" id="PQB07575.1"/>
    </source>
</evidence>
<keyword evidence="2" id="KW-1185">Reference proteome</keyword>